<name>A0A067L9K0_JATCU</name>
<dbReference type="GO" id="GO:0005788">
    <property type="term" value="C:endoplasmic reticulum lumen"/>
    <property type="evidence" value="ECO:0007669"/>
    <property type="project" value="UniProtKB-SubCell"/>
</dbReference>
<keyword evidence="7" id="KW-0256">Endoplasmic reticulum</keyword>
<comment type="similarity">
    <text evidence="3">Belongs to the protein disulfide isomerase family.</text>
</comment>
<comment type="subcellular location">
    <subcellularLocation>
        <location evidence="2">Endoplasmic reticulum lumen</location>
    </subcellularLocation>
</comment>
<dbReference type="OrthoDB" id="1935635at2759"/>
<dbReference type="Gene3D" id="3.40.30.10">
    <property type="entry name" value="Glutaredoxin"/>
    <property type="match status" value="3"/>
</dbReference>
<evidence type="ECO:0000313" key="12">
    <source>
        <dbReference type="EMBL" id="KDP45097.1"/>
    </source>
</evidence>
<dbReference type="SUPFAM" id="SSF52833">
    <property type="entry name" value="Thioredoxin-like"/>
    <property type="match status" value="3"/>
</dbReference>
<evidence type="ECO:0000256" key="9">
    <source>
        <dbReference type="ARBA" id="ARBA00023235"/>
    </source>
</evidence>
<dbReference type="GO" id="GO:0006457">
    <property type="term" value="P:protein folding"/>
    <property type="evidence" value="ECO:0007669"/>
    <property type="project" value="TreeGrafter"/>
</dbReference>
<evidence type="ECO:0000256" key="4">
    <source>
        <dbReference type="ARBA" id="ARBA00012723"/>
    </source>
</evidence>
<dbReference type="CDD" id="cd02981">
    <property type="entry name" value="PDI_b_family"/>
    <property type="match status" value="1"/>
</dbReference>
<dbReference type="AlphaFoldDB" id="A0A067L9K0"/>
<evidence type="ECO:0000256" key="1">
    <source>
        <dbReference type="ARBA" id="ARBA00001182"/>
    </source>
</evidence>
<dbReference type="FunFam" id="3.40.30.10:FF:000042">
    <property type="entry name" value="protein disulfide-isomerase A2"/>
    <property type="match status" value="1"/>
</dbReference>
<dbReference type="InterPro" id="IPR036249">
    <property type="entry name" value="Thioredoxin-like_sf"/>
</dbReference>
<dbReference type="PROSITE" id="PS51352">
    <property type="entry name" value="THIOREDOXIN_2"/>
    <property type="match status" value="1"/>
</dbReference>
<evidence type="ECO:0000256" key="8">
    <source>
        <dbReference type="ARBA" id="ARBA00023157"/>
    </source>
</evidence>
<evidence type="ECO:0000256" key="6">
    <source>
        <dbReference type="ARBA" id="ARBA00022737"/>
    </source>
</evidence>
<evidence type="ECO:0000256" key="3">
    <source>
        <dbReference type="ARBA" id="ARBA00006347"/>
    </source>
</evidence>
<dbReference type="EC" id="5.3.4.1" evidence="4"/>
<evidence type="ECO:0000256" key="10">
    <source>
        <dbReference type="ARBA" id="ARBA00023284"/>
    </source>
</evidence>
<dbReference type="STRING" id="180498.A0A067L9K0"/>
<dbReference type="PANTHER" id="PTHR18929">
    <property type="entry name" value="PROTEIN DISULFIDE ISOMERASE"/>
    <property type="match status" value="1"/>
</dbReference>
<keyword evidence="5" id="KW-0732">Signal</keyword>
<dbReference type="CDD" id="cd02961">
    <property type="entry name" value="PDI_a_family"/>
    <property type="match status" value="1"/>
</dbReference>
<evidence type="ECO:0000256" key="2">
    <source>
        <dbReference type="ARBA" id="ARBA00004319"/>
    </source>
</evidence>
<dbReference type="Pfam" id="PF13848">
    <property type="entry name" value="Thioredoxin_6"/>
    <property type="match status" value="1"/>
</dbReference>
<evidence type="ECO:0000313" key="13">
    <source>
        <dbReference type="Proteomes" id="UP000027138"/>
    </source>
</evidence>
<keyword evidence="8" id="KW-1015">Disulfide bond</keyword>
<dbReference type="GO" id="GO:0034976">
    <property type="term" value="P:response to endoplasmic reticulum stress"/>
    <property type="evidence" value="ECO:0007669"/>
    <property type="project" value="TreeGrafter"/>
</dbReference>
<dbReference type="InterPro" id="IPR013766">
    <property type="entry name" value="Thioredoxin_domain"/>
</dbReference>
<proteinExistence type="inferred from homology"/>
<keyword evidence="13" id="KW-1185">Reference proteome</keyword>
<reference evidence="12 13" key="1">
    <citation type="journal article" date="2014" name="PLoS ONE">
        <title>Global Analysis of Gene Expression Profiles in Physic Nut (Jatropha curcas L.) Seedlings Exposed to Salt Stress.</title>
        <authorList>
            <person name="Zhang L."/>
            <person name="Zhang C."/>
            <person name="Wu P."/>
            <person name="Chen Y."/>
            <person name="Li M."/>
            <person name="Jiang H."/>
            <person name="Wu G."/>
        </authorList>
    </citation>
    <scope>NUCLEOTIDE SEQUENCE [LARGE SCALE GENOMIC DNA]</scope>
    <source>
        <strain evidence="13">cv. GZQX0401</strain>
        <tissue evidence="12">Young leaves</tissue>
    </source>
</reference>
<keyword evidence="6" id="KW-0677">Repeat</keyword>
<gene>
    <name evidence="12" type="ORF">JCGZ_18539</name>
</gene>
<evidence type="ECO:0000256" key="5">
    <source>
        <dbReference type="ARBA" id="ARBA00022729"/>
    </source>
</evidence>
<comment type="catalytic activity">
    <reaction evidence="1">
        <text>Catalyzes the rearrangement of -S-S- bonds in proteins.</text>
        <dbReference type="EC" id="5.3.4.1"/>
    </reaction>
</comment>
<evidence type="ECO:0000259" key="11">
    <source>
        <dbReference type="PROSITE" id="PS51352"/>
    </source>
</evidence>
<evidence type="ECO:0000256" key="7">
    <source>
        <dbReference type="ARBA" id="ARBA00022824"/>
    </source>
</evidence>
<organism evidence="12 13">
    <name type="scientific">Jatropha curcas</name>
    <name type="common">Barbados nut</name>
    <dbReference type="NCBI Taxonomy" id="180498"/>
    <lineage>
        <taxon>Eukaryota</taxon>
        <taxon>Viridiplantae</taxon>
        <taxon>Streptophyta</taxon>
        <taxon>Embryophyta</taxon>
        <taxon>Tracheophyta</taxon>
        <taxon>Spermatophyta</taxon>
        <taxon>Magnoliopsida</taxon>
        <taxon>eudicotyledons</taxon>
        <taxon>Gunneridae</taxon>
        <taxon>Pentapetalae</taxon>
        <taxon>rosids</taxon>
        <taxon>fabids</taxon>
        <taxon>Malpighiales</taxon>
        <taxon>Euphorbiaceae</taxon>
        <taxon>Crotonoideae</taxon>
        <taxon>Jatropheae</taxon>
        <taxon>Jatropha</taxon>
    </lineage>
</organism>
<dbReference type="Pfam" id="PF00085">
    <property type="entry name" value="Thioredoxin"/>
    <property type="match status" value="1"/>
</dbReference>
<accession>A0A067L9K0</accession>
<keyword evidence="10" id="KW-0676">Redox-active center</keyword>
<keyword evidence="9" id="KW-0413">Isomerase</keyword>
<dbReference type="PANTHER" id="PTHR18929:SF214">
    <property type="entry name" value="THIOREDOXIN DOMAIN-CONTAINING PROTEIN"/>
    <property type="match status" value="1"/>
</dbReference>
<feature type="domain" description="Thioredoxin" evidence="11">
    <location>
        <begin position="60"/>
        <end position="188"/>
    </location>
</feature>
<dbReference type="Proteomes" id="UP000027138">
    <property type="component" value="Unassembled WGS sequence"/>
</dbReference>
<dbReference type="EMBL" id="KK914238">
    <property type="protein sequence ID" value="KDP45097.1"/>
    <property type="molecule type" value="Genomic_DNA"/>
</dbReference>
<dbReference type="GO" id="GO:0003756">
    <property type="term" value="F:protein disulfide isomerase activity"/>
    <property type="evidence" value="ECO:0007669"/>
    <property type="project" value="UniProtKB-EC"/>
</dbReference>
<protein>
    <recommendedName>
        <fullName evidence="4">protein disulfide-isomerase</fullName>
        <ecNumber evidence="4">5.3.4.1</ecNumber>
    </recommendedName>
</protein>
<sequence length="440" mass="49557">MSKKATLLISLFTSVFLLSVIFYFKPPSFLSSTILTKPLSLFNHNRVNDAVSSTNIHHHHRHGLRSAKFSRAAATFNQIDVVVLTEKNFSDFVNENQYVMLNFYAPWCYWSQKLAPEYAAAATMVKASNKAVLAKIDAAHETELARKFKIAGYPTMYFLVGGVQKILYDFTEERTREAIANWVNQKINVAVQNLTTIEEAKDIVRAKSVIVLGFLENYEGQDSKELAAVSKMHIDVNFYQTSNGDVAKLFHIDEQIKRPALVILKREDINHTHFGYEGEFTRSSISDFVSTYKLPSVITFIPEDATNIFENPMKKLWLFTGARSWNVESIFKEAANAFKGKLLFVHVETWNGGSTERRLACEFGIPDCDSAPRIVAYHTENGDAEKHIYHGELTLSGIKSFAEKFLEGEFPSKLGSETKTGIRLPMHSQASDASSVPHAC</sequence>